<dbReference type="AlphaFoldDB" id="A0A8R2DNH8"/>
<sequence>MSKLSFRARALDASKPMPIYLAEELPDLPDYSAINRAVPQMPSGMEKEEESEHHLQRAISGSGLIIPTPEVCQVIDLEFYERCYPPDYKMPKQHIHMQPLWEEQETPEYDIDTEDERWLKQQRHPELTELKFEQMMDKLEKCSGQTVVTLSEAKLLLERNDDLVIAVYDYWLNKRLNTQHPLVLSVKTEHRPGQSSNNPYLAFRRRTEKMQTRKNRKNDESSYEKMLKLRRDLARALSLLELVARRERAKRELVRLTALVADRRYAAGDFANLVPDPPRSAYTAVPLAPSNFRRETYCVPHYPPRAPAAPADQPRQREKRPYKRRKHRHQAAAAHPVRESGVYTSSEEEASTRADTASPPDDGPFAFRRKPGCYYEMPTSTLCGDPVDPENPRDGLFEHEVDERYRYTLTSLQTGACIGFARRRQARGGRTALDRLHTPLHRLLTALPYRFLHAASHRARATEEMELETKAHRTPKVLTRDYETSGKYPWRRAFRKHLAKNADLWICPVKPGHDDVTPPADLKLVKADLEGLDEVKPADVQSDISDSARTIDGVVRENLRNEMRKRAHSTSSDSSYDSDQSLYPVEREFESFINEVNADWLHFRPKTPPPSSPVSERHEEQFPLSLDTAISVELRAAGPPPPDAPDAFVTADFTLRGLAHASRHDLTGLTETQMQSILLETDLKVLPDEETTSIEQRRSSSGKTDSFGSSSITVSSTSKERIYVEMKEVPRPPSPSPSPPPAPVRSAAPALAPLPAPSPNPPPSPAPRSDRKLDPKPEPAPVPTHHIIVEEVNEVPIKMEKKPKKEPHNNAVEELQYPHGVQLKTVQTKHSPLKKHIITAQRRPSELAAASVNAGVVTSAGVSVASAATSAPGQQDAPAPQILTVAVSDSLKVRLQNHIVPGQAGVLVQNGPYSQVAVALPVQSVHTVQAARDSGVSSVSSGRRVGGGLVQLGAHKVVGGQPAPLVVTHAHSPGKLKVLHAHSLTHEQRAQLLAHSRAQPLPAVVSLAALHDKRPAPAVAQLFEIKGGQLVNVVRPAPPDKKRQYVTGLSVDGRQIVRAPLQLRRAQLPPQRTVVANVLHKAVLPKPGQKIAISAPARPALAFTAAHLKGRHARLLHPCLVNDSSAASAAASSASPAATPLAPLAPAAPADGDRRTADTLPMEVT</sequence>
<feature type="region of interest" description="Disordered" evidence="7">
    <location>
        <begin position="560"/>
        <end position="579"/>
    </location>
</feature>
<evidence type="ECO:0000256" key="1">
    <source>
        <dbReference type="ARBA" id="ARBA00004123"/>
    </source>
</evidence>
<feature type="compositionally biased region" description="Low complexity" evidence="7">
    <location>
        <begin position="569"/>
        <end position="579"/>
    </location>
</feature>
<keyword evidence="3 6" id="KW-0805">Transcription regulation</keyword>
<evidence type="ECO:0000313" key="10">
    <source>
        <dbReference type="Proteomes" id="UP000005204"/>
    </source>
</evidence>
<comment type="similarity">
    <text evidence="2 6">Belongs to the enhancer of polycomb family.</text>
</comment>
<feature type="compositionally biased region" description="Pro residues" evidence="7">
    <location>
        <begin position="731"/>
        <end position="743"/>
    </location>
</feature>
<feature type="compositionally biased region" description="Basic residues" evidence="7">
    <location>
        <begin position="317"/>
        <end position="330"/>
    </location>
</feature>
<feature type="compositionally biased region" description="Low complexity" evidence="7">
    <location>
        <begin position="699"/>
        <end position="717"/>
    </location>
</feature>
<feature type="compositionally biased region" description="Basic and acidic residues" evidence="7">
    <location>
        <begin position="718"/>
        <end position="730"/>
    </location>
</feature>
<name>A0A8R2DNH8_BOMMO</name>
<reference evidence="10" key="1">
    <citation type="journal article" date="2008" name="Insect Biochem. Mol. Biol.">
        <title>The genome of a lepidopteran model insect, the silkworm Bombyx mori.</title>
        <authorList>
            <consortium name="International Silkworm Genome Consortium"/>
        </authorList>
    </citation>
    <scope>NUCLEOTIDE SEQUENCE [LARGE SCALE GENOMIC DNA]</scope>
    <source>
        <strain evidence="10">p50T</strain>
    </source>
</reference>
<keyword evidence="5 6" id="KW-0539">Nucleus</keyword>
<evidence type="ECO:0000313" key="9">
    <source>
        <dbReference type="EnsemblMetazoa" id="XP_021208347.2"/>
    </source>
</evidence>
<feature type="compositionally biased region" description="Low complexity" evidence="7">
    <location>
        <begin position="1134"/>
        <end position="1150"/>
    </location>
</feature>
<evidence type="ECO:0000256" key="5">
    <source>
        <dbReference type="ARBA" id="ARBA00023242"/>
    </source>
</evidence>
<dbReference type="RefSeq" id="XP_021208347.2">
    <property type="nucleotide sequence ID" value="XM_021352672.3"/>
</dbReference>
<accession>A0A8R2DNH8</accession>
<feature type="compositionally biased region" description="Basic and acidic residues" evidence="7">
    <location>
        <begin position="768"/>
        <end position="777"/>
    </location>
</feature>
<dbReference type="EnsemblMetazoa" id="XM_021352672.2">
    <property type="protein sequence ID" value="XP_021208347.2"/>
    <property type="gene ID" value="LOC101735441"/>
</dbReference>
<evidence type="ECO:0000259" key="8">
    <source>
        <dbReference type="Pfam" id="PF10513"/>
    </source>
</evidence>
<organism evidence="9 10">
    <name type="scientific">Bombyx mori</name>
    <name type="common">Silk moth</name>
    <dbReference type="NCBI Taxonomy" id="7091"/>
    <lineage>
        <taxon>Eukaryota</taxon>
        <taxon>Metazoa</taxon>
        <taxon>Ecdysozoa</taxon>
        <taxon>Arthropoda</taxon>
        <taxon>Hexapoda</taxon>
        <taxon>Insecta</taxon>
        <taxon>Pterygota</taxon>
        <taxon>Neoptera</taxon>
        <taxon>Endopterygota</taxon>
        <taxon>Lepidoptera</taxon>
        <taxon>Glossata</taxon>
        <taxon>Ditrysia</taxon>
        <taxon>Bombycoidea</taxon>
        <taxon>Bombycidae</taxon>
        <taxon>Bombycinae</taxon>
        <taxon>Bombyx</taxon>
    </lineage>
</organism>
<feature type="compositionally biased region" description="Pro residues" evidence="7">
    <location>
        <begin position="752"/>
        <end position="766"/>
    </location>
</feature>
<proteinExistence type="inferred from homology"/>
<dbReference type="Pfam" id="PF10513">
    <property type="entry name" value="EPL1"/>
    <property type="match status" value="1"/>
</dbReference>
<dbReference type="InterPro" id="IPR024943">
    <property type="entry name" value="Enhancer_polycomb"/>
</dbReference>
<evidence type="ECO:0000256" key="6">
    <source>
        <dbReference type="RuleBase" id="RU361124"/>
    </source>
</evidence>
<dbReference type="GO" id="GO:0006357">
    <property type="term" value="P:regulation of transcription by RNA polymerase II"/>
    <property type="evidence" value="ECO:0007669"/>
    <property type="project" value="InterPro"/>
</dbReference>
<evidence type="ECO:0000256" key="4">
    <source>
        <dbReference type="ARBA" id="ARBA00023163"/>
    </source>
</evidence>
<keyword evidence="4 6" id="KW-0804">Transcription</keyword>
<keyword evidence="10" id="KW-1185">Reference proteome</keyword>
<dbReference type="KEGG" id="bmor:101735441"/>
<evidence type="ECO:0000256" key="3">
    <source>
        <dbReference type="ARBA" id="ARBA00023015"/>
    </source>
</evidence>
<feature type="region of interest" description="Disordered" evidence="7">
    <location>
        <begin position="298"/>
        <end position="363"/>
    </location>
</feature>
<dbReference type="Proteomes" id="UP000005204">
    <property type="component" value="Unassembled WGS sequence"/>
</dbReference>
<dbReference type="GO" id="GO:0005634">
    <property type="term" value="C:nucleus"/>
    <property type="evidence" value="ECO:0007669"/>
    <property type="project" value="UniProtKB-SubCell"/>
</dbReference>
<reference evidence="9" key="2">
    <citation type="submission" date="2022-06" db="UniProtKB">
        <authorList>
            <consortium name="EnsemblMetazoa"/>
        </authorList>
    </citation>
    <scope>IDENTIFICATION</scope>
    <source>
        <strain evidence="9">p50T (Dazao)</strain>
    </source>
</reference>
<evidence type="ECO:0000256" key="2">
    <source>
        <dbReference type="ARBA" id="ARBA00008035"/>
    </source>
</evidence>
<dbReference type="GO" id="GO:0035267">
    <property type="term" value="C:NuA4 histone acetyltransferase complex"/>
    <property type="evidence" value="ECO:0007669"/>
    <property type="project" value="InterPro"/>
</dbReference>
<evidence type="ECO:0000256" key="7">
    <source>
        <dbReference type="SAM" id="MobiDB-lite"/>
    </source>
</evidence>
<dbReference type="CTD" id="36238"/>
<protein>
    <recommendedName>
        <fullName evidence="6">Enhancer of polycomb-like protein</fullName>
    </recommendedName>
</protein>
<feature type="region of interest" description="Disordered" evidence="7">
    <location>
        <begin position="1134"/>
        <end position="1165"/>
    </location>
</feature>
<dbReference type="PANTHER" id="PTHR14898">
    <property type="entry name" value="ENHANCER OF POLYCOMB"/>
    <property type="match status" value="1"/>
</dbReference>
<dbReference type="GeneID" id="101735441"/>
<feature type="domain" description="Enhancer of polycomb-like N-terminal" evidence="8">
    <location>
        <begin position="7"/>
        <end position="141"/>
    </location>
</feature>
<comment type="subcellular location">
    <subcellularLocation>
        <location evidence="1 6">Nucleus</location>
    </subcellularLocation>
</comment>
<feature type="region of interest" description="Disordered" evidence="7">
    <location>
        <begin position="689"/>
        <end position="784"/>
    </location>
</feature>
<dbReference type="InterPro" id="IPR019542">
    <property type="entry name" value="Enhancer_polycomb-like_N"/>
</dbReference>